<dbReference type="Gene3D" id="3.50.50.60">
    <property type="entry name" value="FAD/NAD(P)-binding domain"/>
    <property type="match status" value="2"/>
</dbReference>
<dbReference type="EMBL" id="BT076275">
    <property type="protein sequence ID" value="ACO10699.1"/>
    <property type="molecule type" value="mRNA"/>
</dbReference>
<comment type="similarity">
    <text evidence="2 8">Belongs to the FMO family.</text>
</comment>
<dbReference type="PIRSF" id="PIRSF000332">
    <property type="entry name" value="FMO"/>
    <property type="match status" value="1"/>
</dbReference>
<dbReference type="InterPro" id="IPR036188">
    <property type="entry name" value="FAD/NAD-bd_sf"/>
</dbReference>
<evidence type="ECO:0000256" key="1">
    <source>
        <dbReference type="ARBA" id="ARBA00001974"/>
    </source>
</evidence>
<comment type="cofactor">
    <cofactor evidence="1 8">
        <name>FAD</name>
        <dbReference type="ChEBI" id="CHEBI:57692"/>
    </cofactor>
</comment>
<keyword evidence="6 8" id="KW-0560">Oxidoreductase</keyword>
<dbReference type="SUPFAM" id="SSF51905">
    <property type="entry name" value="FAD/NAD(P)-binding domain"/>
    <property type="match status" value="2"/>
</dbReference>
<dbReference type="GO" id="GO:0004499">
    <property type="term" value="F:N,N-dimethylaniline monooxygenase activity"/>
    <property type="evidence" value="ECO:0007669"/>
    <property type="project" value="InterPro"/>
</dbReference>
<keyword evidence="7 8" id="KW-0503">Monooxygenase</keyword>
<protein>
    <recommendedName>
        <fullName evidence="8">Flavin-containing monooxygenase</fullName>
        <ecNumber evidence="8">1.-.-.-</ecNumber>
    </recommendedName>
</protein>
<evidence type="ECO:0000256" key="6">
    <source>
        <dbReference type="ARBA" id="ARBA00023002"/>
    </source>
</evidence>
<organism evidence="9">
    <name type="scientific">Caligus rogercresseyi</name>
    <name type="common">Sea louse</name>
    <dbReference type="NCBI Taxonomy" id="217165"/>
    <lineage>
        <taxon>Eukaryota</taxon>
        <taxon>Metazoa</taxon>
        <taxon>Ecdysozoa</taxon>
        <taxon>Arthropoda</taxon>
        <taxon>Crustacea</taxon>
        <taxon>Multicrustacea</taxon>
        <taxon>Hexanauplia</taxon>
        <taxon>Copepoda</taxon>
        <taxon>Siphonostomatoida</taxon>
        <taxon>Caligidae</taxon>
        <taxon>Caligus</taxon>
    </lineage>
</organism>
<dbReference type="EC" id="1.-.-.-" evidence="8"/>
<dbReference type="GO" id="GO:0050660">
    <property type="term" value="F:flavin adenine dinucleotide binding"/>
    <property type="evidence" value="ECO:0007669"/>
    <property type="project" value="InterPro"/>
</dbReference>
<evidence type="ECO:0000256" key="7">
    <source>
        <dbReference type="ARBA" id="ARBA00023033"/>
    </source>
</evidence>
<name>C1BNU6_CALRO</name>
<dbReference type="PRINTS" id="PR00370">
    <property type="entry name" value="FMOXYGENASE"/>
</dbReference>
<reference evidence="9" key="1">
    <citation type="submission" date="2009-03" db="EMBL/GenBank/DDBJ databases">
        <title>Caligus rogercresseyi ESTs and full-length cDNAs.</title>
        <authorList>
            <person name="Yasuike M."/>
            <person name="von Schalburg K."/>
            <person name="Cooper G."/>
            <person name="Leong J."/>
            <person name="Jones S.R.M."/>
            <person name="Koop B.F."/>
        </authorList>
    </citation>
    <scope>NUCLEOTIDE SEQUENCE</scope>
    <source>
        <tissue evidence="9">Whole tissue</tissue>
    </source>
</reference>
<dbReference type="FunFam" id="3.50.50.60:FF:000138">
    <property type="entry name" value="Flavin-containing monooxygenase"/>
    <property type="match status" value="1"/>
</dbReference>
<dbReference type="GO" id="GO:0050661">
    <property type="term" value="F:NADP binding"/>
    <property type="evidence" value="ECO:0007669"/>
    <property type="project" value="InterPro"/>
</dbReference>
<dbReference type="PROSITE" id="PS51257">
    <property type="entry name" value="PROKAR_LIPOPROTEIN"/>
    <property type="match status" value="1"/>
</dbReference>
<evidence type="ECO:0000256" key="5">
    <source>
        <dbReference type="ARBA" id="ARBA00022857"/>
    </source>
</evidence>
<evidence type="ECO:0000256" key="4">
    <source>
        <dbReference type="ARBA" id="ARBA00022827"/>
    </source>
</evidence>
<evidence type="ECO:0000256" key="8">
    <source>
        <dbReference type="RuleBase" id="RU361177"/>
    </source>
</evidence>
<dbReference type="InterPro" id="IPR050346">
    <property type="entry name" value="FMO-like"/>
</dbReference>
<sequence>MKKSVCVIGAGPSGMGIACQYSQLINSGHISELDLKIYEKQDISGGLWNLTWLTGASPNGEPVHGSMYKNLWSNGPKEGLEFPDYTFKEHFGRAIPSFPPREVLLDYLRGRWKKYSAERFVEYEKIIKNVSYDSQTKKFTVCIYDIQTDELFSKEFDYVVNATGHFSSPHLPTFAGIESFPGRILHSHDFRSTEEFKNKTVLIVGASYSAEDIALQCHKFGVERVVCSYRSKPMAFKWPANIVERPLLLKIDGRTCFFKDGSSEDFDAIIFATGYIHTYPWMQNELRISCREPNTYFVDNLYKGILWTKGGGDKLLYMGAQDQLYTFTLFDVQANWVIKYIAGLISLPTKENMIQDWMEWKEKLNTKVKSFDDEAWFQLSYMKDLVGESEYPHELNCNDLFIQWHHSKDKRILAYRDDQYESIYTKKKSPLHHTPWILAHDSSLSTYLNGNK</sequence>
<evidence type="ECO:0000313" key="9">
    <source>
        <dbReference type="EMBL" id="ACO10699.1"/>
    </source>
</evidence>
<dbReference type="Pfam" id="PF00743">
    <property type="entry name" value="FMO-like"/>
    <property type="match status" value="2"/>
</dbReference>
<dbReference type="AlphaFoldDB" id="C1BNU6"/>
<dbReference type="InterPro" id="IPR020946">
    <property type="entry name" value="Flavin_mOase-like"/>
</dbReference>
<evidence type="ECO:0000256" key="3">
    <source>
        <dbReference type="ARBA" id="ARBA00022630"/>
    </source>
</evidence>
<gene>
    <name evidence="9" type="primary">FMO1</name>
</gene>
<keyword evidence="5" id="KW-0521">NADP</keyword>
<dbReference type="PANTHER" id="PTHR23023">
    <property type="entry name" value="DIMETHYLANILINE MONOOXYGENASE"/>
    <property type="match status" value="1"/>
</dbReference>
<evidence type="ECO:0000256" key="2">
    <source>
        <dbReference type="ARBA" id="ARBA00009183"/>
    </source>
</evidence>
<keyword evidence="4 8" id="KW-0274">FAD</keyword>
<keyword evidence="3 8" id="KW-0285">Flavoprotein</keyword>
<proteinExistence type="evidence at transcript level"/>
<dbReference type="InterPro" id="IPR000960">
    <property type="entry name" value="Flavin_mOase"/>
</dbReference>
<accession>C1BNU6</accession>